<comment type="caution">
    <text evidence="1">The sequence shown here is derived from an EMBL/GenBank/DDBJ whole genome shotgun (WGS) entry which is preliminary data.</text>
</comment>
<protein>
    <submittedName>
        <fullName evidence="1">Uncharacterized protein</fullName>
    </submittedName>
</protein>
<name>A0A327NDY1_9BACT</name>
<dbReference type="AlphaFoldDB" id="A0A327NDY1"/>
<reference evidence="1 2" key="1">
    <citation type="submission" date="2018-06" db="EMBL/GenBank/DDBJ databases">
        <title>Spirosoma sp. HMF3257 Genome sequencing and assembly.</title>
        <authorList>
            <person name="Kang H."/>
            <person name="Cha I."/>
            <person name="Kim H."/>
            <person name="Kang J."/>
            <person name="Joh K."/>
        </authorList>
    </citation>
    <scope>NUCLEOTIDE SEQUENCE [LARGE SCALE GENOMIC DNA]</scope>
    <source>
        <strain evidence="1 2">HMF3257</strain>
    </source>
</reference>
<evidence type="ECO:0000313" key="1">
    <source>
        <dbReference type="EMBL" id="RAI73312.1"/>
    </source>
</evidence>
<accession>A0A327NDY1</accession>
<proteinExistence type="predicted"/>
<keyword evidence="2" id="KW-1185">Reference proteome</keyword>
<evidence type="ECO:0000313" key="2">
    <source>
        <dbReference type="Proteomes" id="UP000249016"/>
    </source>
</evidence>
<gene>
    <name evidence="1" type="ORF">HMF3257_00650</name>
</gene>
<organism evidence="1 2">
    <name type="scientific">Spirosoma telluris</name>
    <dbReference type="NCBI Taxonomy" id="2183553"/>
    <lineage>
        <taxon>Bacteria</taxon>
        <taxon>Pseudomonadati</taxon>
        <taxon>Bacteroidota</taxon>
        <taxon>Cytophagia</taxon>
        <taxon>Cytophagales</taxon>
        <taxon>Cytophagaceae</taxon>
        <taxon>Spirosoma</taxon>
    </lineage>
</organism>
<dbReference type="Proteomes" id="UP000249016">
    <property type="component" value="Unassembled WGS sequence"/>
</dbReference>
<sequence>MTNAVKKIVRSYFGKIEISMDGLMEIMEKTGNADVALDLLLGTYETPAIPKESEWAGHLTTFQSYDKWEDKVHFSYLAPDRENIWIDRNVDKELITPENYKEYSRSYTAPNTKMVTVNTSIEPVLHTSYCSLNDWREAAIRLQDKVQ</sequence>
<dbReference type="EMBL" id="QLII01000001">
    <property type="protein sequence ID" value="RAI73312.1"/>
    <property type="molecule type" value="Genomic_DNA"/>
</dbReference>
<dbReference type="RefSeq" id="WP_111340194.1">
    <property type="nucleotide sequence ID" value="NZ_QLII01000001.1"/>
</dbReference>